<feature type="domain" description="EF-hand" evidence="5">
    <location>
        <begin position="190"/>
        <end position="213"/>
    </location>
</feature>
<evidence type="ECO:0000313" key="6">
    <source>
        <dbReference type="EMBL" id="JAT59842.1"/>
    </source>
</evidence>
<dbReference type="AlphaFoldDB" id="A0A1D1YYZ7"/>
<dbReference type="GO" id="GO:0005509">
    <property type="term" value="F:calcium ion binding"/>
    <property type="evidence" value="ECO:0007669"/>
    <property type="project" value="InterPro"/>
</dbReference>
<accession>A0A1D1YYZ7</accession>
<organism evidence="6">
    <name type="scientific">Anthurium amnicola</name>
    <dbReference type="NCBI Taxonomy" id="1678845"/>
    <lineage>
        <taxon>Eukaryota</taxon>
        <taxon>Viridiplantae</taxon>
        <taxon>Streptophyta</taxon>
        <taxon>Embryophyta</taxon>
        <taxon>Tracheophyta</taxon>
        <taxon>Spermatophyta</taxon>
        <taxon>Magnoliopsida</taxon>
        <taxon>Liliopsida</taxon>
        <taxon>Araceae</taxon>
        <taxon>Pothoideae</taxon>
        <taxon>Potheae</taxon>
        <taxon>Anthurium</taxon>
    </lineage>
</organism>
<feature type="domain" description="EF-hand" evidence="5">
    <location>
        <begin position="65"/>
        <end position="100"/>
    </location>
</feature>
<evidence type="ECO:0000256" key="4">
    <source>
        <dbReference type="SAM" id="MobiDB-lite"/>
    </source>
</evidence>
<protein>
    <submittedName>
        <fullName evidence="6">Putative calcium-binding protein CML10</fullName>
    </submittedName>
</protein>
<reference evidence="6" key="1">
    <citation type="submission" date="2015-07" db="EMBL/GenBank/DDBJ databases">
        <title>Transcriptome Assembly of Anthurium amnicola.</title>
        <authorList>
            <person name="Suzuki J."/>
        </authorList>
    </citation>
    <scope>NUCLEOTIDE SEQUENCE</scope>
</reference>
<dbReference type="CDD" id="cd00051">
    <property type="entry name" value="EFh"/>
    <property type="match status" value="2"/>
</dbReference>
<feature type="domain" description="EF-hand" evidence="5">
    <location>
        <begin position="141"/>
        <end position="176"/>
    </location>
</feature>
<dbReference type="InterPro" id="IPR011992">
    <property type="entry name" value="EF-hand-dom_pair"/>
</dbReference>
<dbReference type="Pfam" id="PF13499">
    <property type="entry name" value="EF-hand_7"/>
    <property type="match status" value="2"/>
</dbReference>
<dbReference type="InterPro" id="IPR002048">
    <property type="entry name" value="EF_hand_dom"/>
</dbReference>
<dbReference type="Gene3D" id="1.10.238.10">
    <property type="entry name" value="EF-hand"/>
    <property type="match status" value="2"/>
</dbReference>
<evidence type="ECO:0000259" key="5">
    <source>
        <dbReference type="PROSITE" id="PS50222"/>
    </source>
</evidence>
<dbReference type="PROSITE" id="PS50222">
    <property type="entry name" value="EF_HAND_2"/>
    <property type="match status" value="4"/>
</dbReference>
<name>A0A1D1YYZ7_9ARAE</name>
<evidence type="ECO:0000256" key="1">
    <source>
        <dbReference type="ARBA" id="ARBA00022723"/>
    </source>
</evidence>
<evidence type="ECO:0000256" key="3">
    <source>
        <dbReference type="ARBA" id="ARBA00022837"/>
    </source>
</evidence>
<dbReference type="EMBL" id="GDJX01008094">
    <property type="protein sequence ID" value="JAT59842.1"/>
    <property type="molecule type" value="Transcribed_RNA"/>
</dbReference>
<feature type="domain" description="EF-hand" evidence="5">
    <location>
        <begin position="103"/>
        <end position="138"/>
    </location>
</feature>
<sequence length="216" mass="23106">MFSSEKPHLSHPGKWVRSLVQQLRATCSGVRRTTTTASGVKPGGRRPPTSGDGESCLPSSFAAMEVSTQLKHVFRAIDADGDGKISPLELGEVLLSLGHEAATAAAEAEGMVREVDRDGDGLIDLEEFMGVVDGARPGDEGEEDDLVAAFRLFDADGNGFISAEELRRVMVGLGHRDCTLHDCSRMIGGVDRNGDGLVDLHEFLSMMMSRPPPTLT</sequence>
<evidence type="ECO:0000256" key="2">
    <source>
        <dbReference type="ARBA" id="ARBA00022737"/>
    </source>
</evidence>
<keyword evidence="2" id="KW-0677">Repeat</keyword>
<dbReference type="SUPFAM" id="SSF47473">
    <property type="entry name" value="EF-hand"/>
    <property type="match status" value="1"/>
</dbReference>
<dbReference type="PROSITE" id="PS00018">
    <property type="entry name" value="EF_HAND_1"/>
    <property type="match status" value="4"/>
</dbReference>
<keyword evidence="3" id="KW-0106">Calcium</keyword>
<proteinExistence type="predicted"/>
<dbReference type="SMART" id="SM00054">
    <property type="entry name" value="EFh"/>
    <property type="match status" value="4"/>
</dbReference>
<dbReference type="PANTHER" id="PTHR10891">
    <property type="entry name" value="EF-HAND CALCIUM-BINDING DOMAIN CONTAINING PROTEIN"/>
    <property type="match status" value="1"/>
</dbReference>
<dbReference type="FunFam" id="1.10.238.10:FF:000003">
    <property type="entry name" value="Calmodulin A"/>
    <property type="match status" value="1"/>
</dbReference>
<gene>
    <name evidence="6" type="primary">CML10_2</name>
    <name evidence="6" type="ORF">g.52616</name>
</gene>
<dbReference type="InterPro" id="IPR039647">
    <property type="entry name" value="EF_hand_pair_protein_CML-like"/>
</dbReference>
<feature type="region of interest" description="Disordered" evidence="4">
    <location>
        <begin position="31"/>
        <end position="55"/>
    </location>
</feature>
<keyword evidence="1" id="KW-0479">Metal-binding</keyword>
<dbReference type="InterPro" id="IPR018247">
    <property type="entry name" value="EF_Hand_1_Ca_BS"/>
</dbReference>